<evidence type="ECO:0000313" key="11">
    <source>
        <dbReference type="Proteomes" id="UP001449225"/>
    </source>
</evidence>
<evidence type="ECO:0000256" key="1">
    <source>
        <dbReference type="ARBA" id="ARBA00022598"/>
    </source>
</evidence>
<feature type="domain" description="Glutamyl/glutaminyl-tRNA synthetase class Ib catalytic" evidence="9">
    <location>
        <begin position="6"/>
        <end position="232"/>
    </location>
</feature>
<dbReference type="InterPro" id="IPR020058">
    <property type="entry name" value="Glu/Gln-tRNA-synth_Ib_cat-dom"/>
</dbReference>
<feature type="binding site" evidence="7">
    <location>
        <position position="171"/>
    </location>
    <ligand>
        <name>L-glutamate</name>
        <dbReference type="ChEBI" id="CHEBI:29985"/>
    </ligand>
</feature>
<comment type="cofactor">
    <cofactor evidence="7">
        <name>Zn(2+)</name>
        <dbReference type="ChEBI" id="CHEBI:29105"/>
    </cofactor>
    <text evidence="7">Binds 1 zinc ion per subunit.</text>
</comment>
<feature type="binding site" evidence="7">
    <location>
        <position position="100"/>
    </location>
    <ligand>
        <name>Zn(2+)</name>
        <dbReference type="ChEBI" id="CHEBI:29105"/>
    </ligand>
</feature>
<keyword evidence="6 7" id="KW-0030">Aminoacyl-tRNA synthetase</keyword>
<name>A0ABU9TVG9_9GAMM</name>
<sequence length="294" mass="33301">MAYIGRFAPSPTGPLHFGSLIAALASFLDARANHGQWLLRIEDLDPPREQADVKAQFPAVLSKFGLYWDGEICRQSDRHHAYQDVLEHLLAQHQAYRCNCSRKEILARCGSTLYDRHCLYHPPSAEAQCAIRVKCDNMPRHFNDTIQGRYISPNSSGGDFVVYRRDHLYAYLLAVVVDDYHQGVTHVVRGSDLLAETTRQIHLQQVLGYPTPTYAHIPVANNPQGQKLSKQTFAPALTLDDTVPLLFKALLFLDQQPPTELLEASRDEIIRWGIEHWQIDRVSPTLAKPVELSK</sequence>
<keyword evidence="1 7" id="KW-0436">Ligase</keyword>
<keyword evidence="5 7" id="KW-0067">ATP-binding</keyword>
<accession>A0ABU9TVG9</accession>
<feature type="binding site" evidence="7">
    <location>
        <position position="118"/>
    </location>
    <ligand>
        <name>Zn(2+)</name>
        <dbReference type="ChEBI" id="CHEBI:29105"/>
    </ligand>
</feature>
<evidence type="ECO:0000259" key="9">
    <source>
        <dbReference type="Pfam" id="PF00749"/>
    </source>
</evidence>
<dbReference type="HAMAP" id="MF_01428">
    <property type="entry name" value="Glu_Q_tRNA_synth"/>
    <property type="match status" value="1"/>
</dbReference>
<dbReference type="GO" id="GO:0016874">
    <property type="term" value="F:ligase activity"/>
    <property type="evidence" value="ECO:0007669"/>
    <property type="project" value="UniProtKB-KW"/>
</dbReference>
<evidence type="ECO:0000256" key="2">
    <source>
        <dbReference type="ARBA" id="ARBA00022723"/>
    </source>
</evidence>
<comment type="similarity">
    <text evidence="7">Belongs to the class-I aminoacyl-tRNA synthetase family. GluQ subfamily.</text>
</comment>
<evidence type="ECO:0000256" key="4">
    <source>
        <dbReference type="ARBA" id="ARBA00022833"/>
    </source>
</evidence>
<dbReference type="NCBIfam" id="NF004314">
    <property type="entry name" value="PRK05710.1-3"/>
    <property type="match status" value="1"/>
</dbReference>
<keyword evidence="2 7" id="KW-0479">Metal-binding</keyword>
<evidence type="ECO:0000256" key="3">
    <source>
        <dbReference type="ARBA" id="ARBA00022741"/>
    </source>
</evidence>
<feature type="binding site" evidence="7">
    <location>
        <position position="42"/>
    </location>
    <ligand>
        <name>L-glutamate</name>
        <dbReference type="ChEBI" id="CHEBI:29985"/>
    </ligand>
</feature>
<dbReference type="EMBL" id="JBBMRA010000018">
    <property type="protein sequence ID" value="MEM5537714.1"/>
    <property type="molecule type" value="Genomic_DNA"/>
</dbReference>
<dbReference type="Proteomes" id="UP001449225">
    <property type="component" value="Unassembled WGS sequence"/>
</dbReference>
<evidence type="ECO:0000256" key="7">
    <source>
        <dbReference type="HAMAP-Rule" id="MF_01428"/>
    </source>
</evidence>
<keyword evidence="3 7" id="KW-0547">Nucleotide-binding</keyword>
<evidence type="ECO:0000256" key="8">
    <source>
        <dbReference type="RuleBase" id="RU363037"/>
    </source>
</evidence>
<evidence type="ECO:0000256" key="6">
    <source>
        <dbReference type="ARBA" id="ARBA00023146"/>
    </source>
</evidence>
<evidence type="ECO:0000256" key="5">
    <source>
        <dbReference type="ARBA" id="ARBA00022840"/>
    </source>
</evidence>
<evidence type="ECO:0000313" key="10">
    <source>
        <dbReference type="EMBL" id="MEM5537714.1"/>
    </source>
</evidence>
<keyword evidence="8" id="KW-0648">Protein biosynthesis</keyword>
<reference evidence="10 11" key="1">
    <citation type="submission" date="2024-03" db="EMBL/GenBank/DDBJ databases">
        <title>Community enrichment and isolation of bacterial strains for fucoidan degradation.</title>
        <authorList>
            <person name="Sichert A."/>
        </authorList>
    </citation>
    <scope>NUCLEOTIDE SEQUENCE [LARGE SCALE GENOMIC DNA]</scope>
    <source>
        <strain evidence="10 11">AS76</strain>
    </source>
</reference>
<keyword evidence="4 7" id="KW-0862">Zinc</keyword>
<comment type="function">
    <text evidence="7">Catalyzes the tRNA-independent activation of glutamate in presence of ATP and the subsequent transfer of glutamate onto a tRNA(Asp). Glutamate is transferred on the 2-amino-5-(4,5-dihydroxy-2-cyclopenten-1-yl) moiety of the queuosine in the wobble position of the QUC anticodon.</text>
</comment>
<dbReference type="InterPro" id="IPR022380">
    <property type="entry name" value="Glu-Q_tRNA(Asp)_Synthase"/>
</dbReference>
<gene>
    <name evidence="10" type="primary">gluQRS</name>
    <name evidence="7" type="synonym">gluQ</name>
    <name evidence="10" type="ORF">WNY58_15095</name>
</gene>
<dbReference type="RefSeq" id="WP_342854959.1">
    <property type="nucleotide sequence ID" value="NZ_JBBMRA010000018.1"/>
</dbReference>
<proteinExistence type="inferred from homology"/>
<feature type="binding site" evidence="7">
    <location>
        <begin position="6"/>
        <end position="10"/>
    </location>
    <ligand>
        <name>L-glutamate</name>
        <dbReference type="ChEBI" id="CHEBI:29985"/>
    </ligand>
</feature>
<feature type="short sequence motif" description="'KMSKS' region" evidence="7">
    <location>
        <begin position="227"/>
        <end position="231"/>
    </location>
</feature>
<dbReference type="EC" id="6.1.1.-" evidence="7"/>
<protein>
    <recommendedName>
        <fullName evidence="7">Glutamyl-Q tRNA(Asp) synthetase</fullName>
        <shortName evidence="7">Glu-Q-RSs</shortName>
        <ecNumber evidence="7">6.1.1.-</ecNumber>
    </recommendedName>
</protein>
<dbReference type="PANTHER" id="PTHR43311">
    <property type="entry name" value="GLUTAMATE--TRNA LIGASE"/>
    <property type="match status" value="1"/>
</dbReference>
<dbReference type="InterPro" id="IPR014729">
    <property type="entry name" value="Rossmann-like_a/b/a_fold"/>
</dbReference>
<dbReference type="InterPro" id="IPR000924">
    <property type="entry name" value="Glu/Gln-tRNA-synth"/>
</dbReference>
<dbReference type="NCBIfam" id="TIGR03838">
    <property type="entry name" value="queuosine_YadB"/>
    <property type="match status" value="1"/>
</dbReference>
<dbReference type="Pfam" id="PF00749">
    <property type="entry name" value="tRNA-synt_1c"/>
    <property type="match status" value="1"/>
</dbReference>
<feature type="binding site" evidence="7">
    <location>
        <position position="230"/>
    </location>
    <ligand>
        <name>ATP</name>
        <dbReference type="ChEBI" id="CHEBI:30616"/>
    </ligand>
</feature>
<dbReference type="PRINTS" id="PR00987">
    <property type="entry name" value="TRNASYNTHGLU"/>
</dbReference>
<dbReference type="InterPro" id="IPR049940">
    <property type="entry name" value="GluQ/Sye"/>
</dbReference>
<feature type="binding site" evidence="7">
    <location>
        <position position="98"/>
    </location>
    <ligand>
        <name>Zn(2+)</name>
        <dbReference type="ChEBI" id="CHEBI:29105"/>
    </ligand>
</feature>
<dbReference type="PANTHER" id="PTHR43311:SF1">
    <property type="entry name" value="GLUTAMYL-Q TRNA(ASP) SYNTHETASE"/>
    <property type="match status" value="1"/>
</dbReference>
<organism evidence="10 11">
    <name type="scientific">Neptuniibacter pectenicola</name>
    <dbReference type="NCBI Taxonomy" id="1806669"/>
    <lineage>
        <taxon>Bacteria</taxon>
        <taxon>Pseudomonadati</taxon>
        <taxon>Pseudomonadota</taxon>
        <taxon>Gammaproteobacteria</taxon>
        <taxon>Oceanospirillales</taxon>
        <taxon>Oceanospirillaceae</taxon>
        <taxon>Neptuniibacter</taxon>
    </lineage>
</organism>
<dbReference type="Gene3D" id="3.40.50.620">
    <property type="entry name" value="HUPs"/>
    <property type="match status" value="1"/>
</dbReference>
<dbReference type="SUPFAM" id="SSF52374">
    <property type="entry name" value="Nucleotidylyl transferase"/>
    <property type="match status" value="1"/>
</dbReference>
<feature type="short sequence motif" description="'HIGH' region" evidence="7">
    <location>
        <begin position="9"/>
        <end position="19"/>
    </location>
</feature>
<feature type="binding site" evidence="7">
    <location>
        <position position="114"/>
    </location>
    <ligand>
        <name>Zn(2+)</name>
        <dbReference type="ChEBI" id="CHEBI:29105"/>
    </ligand>
</feature>
<keyword evidence="11" id="KW-1185">Reference proteome</keyword>
<feature type="binding site" evidence="7">
    <location>
        <position position="189"/>
    </location>
    <ligand>
        <name>L-glutamate</name>
        <dbReference type="ChEBI" id="CHEBI:29985"/>
    </ligand>
</feature>
<comment type="caution">
    <text evidence="10">The sequence shown here is derived from an EMBL/GenBank/DDBJ whole genome shotgun (WGS) entry which is preliminary data.</text>
</comment>